<dbReference type="AlphaFoldDB" id="A0A167VG56"/>
<evidence type="ECO:0000313" key="2">
    <source>
        <dbReference type="Proteomes" id="UP000076532"/>
    </source>
</evidence>
<sequence>MSHTYTPVSITTFLSHNYTVLSVVKAQSYGDPRFVVSCKNCSGKVDRGIYVTRGTNWVESGVCHVLLTRVLVVEEVHVGAVTVFETGPHDVVNKDGVYEGSVLHTEQGGWWAVTKRERGVSLDQDAVPLVLVQHVSTSAYPVHRRHTSRPGRVYGDTTTFSQEVNRDLNDQVCL</sequence>
<keyword evidence="2" id="KW-1185">Reference proteome</keyword>
<dbReference type="Proteomes" id="UP000076532">
    <property type="component" value="Unassembled WGS sequence"/>
</dbReference>
<evidence type="ECO:0000313" key="1">
    <source>
        <dbReference type="EMBL" id="KZP04978.1"/>
    </source>
</evidence>
<proteinExistence type="predicted"/>
<protein>
    <submittedName>
        <fullName evidence="1">Uncharacterized protein</fullName>
    </submittedName>
</protein>
<accession>A0A167VG56</accession>
<dbReference type="EMBL" id="KV417873">
    <property type="protein sequence ID" value="KZP04978.1"/>
    <property type="molecule type" value="Genomic_DNA"/>
</dbReference>
<gene>
    <name evidence="1" type="ORF">FIBSPDRAFT_903856</name>
</gene>
<name>A0A167VG56_9AGAM</name>
<organism evidence="1 2">
    <name type="scientific">Athelia psychrophila</name>
    <dbReference type="NCBI Taxonomy" id="1759441"/>
    <lineage>
        <taxon>Eukaryota</taxon>
        <taxon>Fungi</taxon>
        <taxon>Dikarya</taxon>
        <taxon>Basidiomycota</taxon>
        <taxon>Agaricomycotina</taxon>
        <taxon>Agaricomycetes</taxon>
        <taxon>Agaricomycetidae</taxon>
        <taxon>Atheliales</taxon>
        <taxon>Atheliaceae</taxon>
        <taxon>Athelia</taxon>
    </lineage>
</organism>
<reference evidence="1 2" key="1">
    <citation type="journal article" date="2016" name="Mol. Biol. Evol.">
        <title>Comparative Genomics of Early-Diverging Mushroom-Forming Fungi Provides Insights into the Origins of Lignocellulose Decay Capabilities.</title>
        <authorList>
            <person name="Nagy L.G."/>
            <person name="Riley R."/>
            <person name="Tritt A."/>
            <person name="Adam C."/>
            <person name="Daum C."/>
            <person name="Floudas D."/>
            <person name="Sun H."/>
            <person name="Yadav J.S."/>
            <person name="Pangilinan J."/>
            <person name="Larsson K.H."/>
            <person name="Matsuura K."/>
            <person name="Barry K."/>
            <person name="Labutti K."/>
            <person name="Kuo R."/>
            <person name="Ohm R.A."/>
            <person name="Bhattacharya S.S."/>
            <person name="Shirouzu T."/>
            <person name="Yoshinaga Y."/>
            <person name="Martin F.M."/>
            <person name="Grigoriev I.V."/>
            <person name="Hibbett D.S."/>
        </authorList>
    </citation>
    <scope>NUCLEOTIDE SEQUENCE [LARGE SCALE GENOMIC DNA]</scope>
    <source>
        <strain evidence="1 2">CBS 109695</strain>
    </source>
</reference>